<dbReference type="OMA" id="ETACPVA"/>
<dbReference type="Proteomes" id="UP000053144">
    <property type="component" value="Chromosome 8"/>
</dbReference>
<evidence type="ECO:0000259" key="3">
    <source>
        <dbReference type="SMART" id="SM00737"/>
    </source>
</evidence>
<accession>A0A0L9V6C9</accession>
<dbReference type="InterPro" id="IPR014756">
    <property type="entry name" value="Ig_E-set"/>
</dbReference>
<feature type="signal peptide" evidence="2">
    <location>
        <begin position="1"/>
        <end position="27"/>
    </location>
</feature>
<feature type="chain" id="PRO_5005596264" evidence="2">
    <location>
        <begin position="28"/>
        <end position="157"/>
    </location>
</feature>
<keyword evidence="1 2" id="KW-0732">Signal</keyword>
<dbReference type="GO" id="GO:0032934">
    <property type="term" value="F:sterol binding"/>
    <property type="evidence" value="ECO:0007669"/>
    <property type="project" value="InterPro"/>
</dbReference>
<gene>
    <name evidence="4" type="ORF">HKW66_Vig0143930</name>
    <name evidence="5" type="ORF">LR48_Vigan08g130400</name>
</gene>
<dbReference type="EMBL" id="CM003378">
    <property type="protein sequence ID" value="KOM50477.1"/>
    <property type="molecule type" value="Genomic_DNA"/>
</dbReference>
<dbReference type="Proteomes" id="UP000743370">
    <property type="component" value="Unassembled WGS sequence"/>
</dbReference>
<dbReference type="FunFam" id="2.60.40.770:FF:000002">
    <property type="entry name" value="putative phosphatidylglycerol/phosphatidylinositol transfer protein DDB_G0282179"/>
    <property type="match status" value="1"/>
</dbReference>
<evidence type="ECO:0000313" key="4">
    <source>
        <dbReference type="EMBL" id="KAG2397371.1"/>
    </source>
</evidence>
<dbReference type="PANTHER" id="PTHR11306">
    <property type="entry name" value="NIEMANN PICK TYPE C2 PROTEIN NPC2-RELATED"/>
    <property type="match status" value="1"/>
</dbReference>
<evidence type="ECO:0000256" key="1">
    <source>
        <dbReference type="ARBA" id="ARBA00022729"/>
    </source>
</evidence>
<dbReference type="InterPro" id="IPR033917">
    <property type="entry name" value="ML_PG-PI_TP"/>
</dbReference>
<reference evidence="6" key="1">
    <citation type="journal article" date="2015" name="Proc. Natl. Acad. Sci. U.S.A.">
        <title>Genome sequencing of adzuki bean (Vigna angularis) provides insight into high starch and low fat accumulation and domestication.</title>
        <authorList>
            <person name="Yang K."/>
            <person name="Tian Z."/>
            <person name="Chen C."/>
            <person name="Luo L."/>
            <person name="Zhao B."/>
            <person name="Wang Z."/>
            <person name="Yu L."/>
            <person name="Li Y."/>
            <person name="Sun Y."/>
            <person name="Li W."/>
            <person name="Chen Y."/>
            <person name="Li Y."/>
            <person name="Zhang Y."/>
            <person name="Ai D."/>
            <person name="Zhao J."/>
            <person name="Shang C."/>
            <person name="Ma Y."/>
            <person name="Wu B."/>
            <person name="Wang M."/>
            <person name="Gao L."/>
            <person name="Sun D."/>
            <person name="Zhang P."/>
            <person name="Guo F."/>
            <person name="Wang W."/>
            <person name="Li Y."/>
            <person name="Wang J."/>
            <person name="Varshney R.K."/>
            <person name="Wang J."/>
            <person name="Ling H.Q."/>
            <person name="Wan P."/>
        </authorList>
    </citation>
    <scope>NUCLEOTIDE SEQUENCE</scope>
    <source>
        <strain evidence="6">cv. Jingnong 6</strain>
    </source>
</reference>
<dbReference type="InterPro" id="IPR039670">
    <property type="entry name" value="NPC2-like"/>
</dbReference>
<dbReference type="EMBL" id="JABFOF010000005">
    <property type="protein sequence ID" value="KAG2397371.1"/>
    <property type="molecule type" value="Genomic_DNA"/>
</dbReference>
<reference evidence="4 7" key="3">
    <citation type="submission" date="2020-05" db="EMBL/GenBank/DDBJ databases">
        <title>Vigna angularis (adzuki bean) Var. LongXiaoDou No. 4 denovo assembly.</title>
        <authorList>
            <person name="Xiang H."/>
        </authorList>
    </citation>
    <scope>NUCLEOTIDE SEQUENCE [LARGE SCALE GENOMIC DNA]</scope>
    <source>
        <tissue evidence="4">Leaf</tissue>
    </source>
</reference>
<dbReference type="SUPFAM" id="SSF81296">
    <property type="entry name" value="E set domains"/>
    <property type="match status" value="1"/>
</dbReference>
<evidence type="ECO:0000313" key="7">
    <source>
        <dbReference type="Proteomes" id="UP000743370"/>
    </source>
</evidence>
<dbReference type="InterPro" id="IPR003172">
    <property type="entry name" value="ML_dom"/>
</dbReference>
<dbReference type="Pfam" id="PF02221">
    <property type="entry name" value="E1_DerP2_DerF2"/>
    <property type="match status" value="1"/>
</dbReference>
<dbReference type="PANTHER" id="PTHR11306:SF64">
    <property type="entry name" value="LEGUMINOSIN GROUP578 SECRETED PEPTIDE"/>
    <property type="match status" value="1"/>
</dbReference>
<dbReference type="KEGG" id="var:108340831"/>
<dbReference type="OrthoDB" id="6409159at2759"/>
<name>A0A0L9V6C9_PHAAN</name>
<dbReference type="CDD" id="cd00917">
    <property type="entry name" value="PG-PI_TP"/>
    <property type="match status" value="1"/>
</dbReference>
<dbReference type="Gramene" id="KOM50477">
    <property type="protein sequence ID" value="KOM50477"/>
    <property type="gene ID" value="LR48_Vigan08g130400"/>
</dbReference>
<evidence type="ECO:0000313" key="6">
    <source>
        <dbReference type="Proteomes" id="UP000053144"/>
    </source>
</evidence>
<proteinExistence type="predicted"/>
<dbReference type="GO" id="GO:0032366">
    <property type="term" value="P:intracellular sterol transport"/>
    <property type="evidence" value="ECO:0007669"/>
    <property type="project" value="InterPro"/>
</dbReference>
<dbReference type="AlphaFoldDB" id="A0A0L9V6C9"/>
<evidence type="ECO:0000256" key="2">
    <source>
        <dbReference type="SAM" id="SignalP"/>
    </source>
</evidence>
<feature type="domain" description="MD-2-related lipid-recognition" evidence="3">
    <location>
        <begin position="31"/>
        <end position="146"/>
    </location>
</feature>
<dbReference type="SMART" id="SM00737">
    <property type="entry name" value="ML"/>
    <property type="match status" value="1"/>
</dbReference>
<reference evidence="5" key="2">
    <citation type="submission" date="2015-02" db="EMBL/GenBank/DDBJ databases">
        <authorList>
            <person name="Chooi Y.-H."/>
        </authorList>
    </citation>
    <scope>NUCLEOTIDE SEQUENCE</scope>
    <source>
        <tissue evidence="5">Seedling</tissue>
    </source>
</reference>
<protein>
    <submittedName>
        <fullName evidence="4">MD-2-related lipid-recognition protein</fullName>
    </submittedName>
</protein>
<organism evidence="5 6">
    <name type="scientific">Phaseolus angularis</name>
    <name type="common">Azuki bean</name>
    <name type="synonym">Vigna angularis</name>
    <dbReference type="NCBI Taxonomy" id="3914"/>
    <lineage>
        <taxon>Eukaryota</taxon>
        <taxon>Viridiplantae</taxon>
        <taxon>Streptophyta</taxon>
        <taxon>Embryophyta</taxon>
        <taxon>Tracheophyta</taxon>
        <taxon>Spermatophyta</taxon>
        <taxon>Magnoliopsida</taxon>
        <taxon>eudicotyledons</taxon>
        <taxon>Gunneridae</taxon>
        <taxon>Pentapetalae</taxon>
        <taxon>rosids</taxon>
        <taxon>fabids</taxon>
        <taxon>Fabales</taxon>
        <taxon>Fabaceae</taxon>
        <taxon>Papilionoideae</taxon>
        <taxon>50 kb inversion clade</taxon>
        <taxon>NPAAA clade</taxon>
        <taxon>indigoferoid/millettioid clade</taxon>
        <taxon>Phaseoleae</taxon>
        <taxon>Vigna</taxon>
    </lineage>
</organism>
<evidence type="ECO:0000313" key="5">
    <source>
        <dbReference type="EMBL" id="KOM50477.1"/>
    </source>
</evidence>
<sequence>MEFHSLPKLYLLFSLSIIFLSPFQAQAATQISYCDKKANYPVKVTGVDISPDPVKSGHPATFKIYATSGKSILGGEVVIGVSYVGVPVHTENIDLCKEVKCPVSNGNFVISHTQTLPAITPPGPYSLKMTLKNDRDELLTCIKFNFKIVLGSLVSDI</sequence>
<dbReference type="Gene3D" id="2.60.40.770">
    <property type="match status" value="1"/>
</dbReference>